<reference evidence="2" key="3">
    <citation type="journal article" date="2017" name="Plant Physiol. Biochem.">
        <title>Differential oxidative and antioxidative response of duckweed Lemna minor toward plant growth promoting/inhibiting bacteria.</title>
        <authorList>
            <person name="Ishizawa H."/>
            <person name="Kuroda M."/>
            <person name="Morikawa M."/>
            <person name="Ike M."/>
        </authorList>
    </citation>
    <scope>NUCLEOTIDE SEQUENCE [LARGE SCALE GENOMIC DNA]</scope>
    <source>
        <strain evidence="2">H3</strain>
    </source>
</reference>
<organism evidence="1 2">
    <name type="scientific">Aquitalea magnusonii</name>
    <dbReference type="NCBI Taxonomy" id="332411"/>
    <lineage>
        <taxon>Bacteria</taxon>
        <taxon>Pseudomonadati</taxon>
        <taxon>Pseudomonadota</taxon>
        <taxon>Betaproteobacteria</taxon>
        <taxon>Neisseriales</taxon>
        <taxon>Chromobacteriaceae</taxon>
        <taxon>Aquitalea</taxon>
    </lineage>
</organism>
<dbReference type="Proteomes" id="UP000198290">
    <property type="component" value="Chromosome"/>
</dbReference>
<name>A0A3G9GIP0_9NEIS</name>
<sequence length="59" mass="6438">MPPAQQHHERCPERFCQCAPIWPAQSHLQPGRTGRPDQDILAIAGRASIVGDASLHPGM</sequence>
<proteinExistence type="predicted"/>
<gene>
    <name evidence="1" type="ORF">DLM_2948</name>
</gene>
<reference evidence="2" key="1">
    <citation type="journal article" date="2017" name="Biotechnol. Biofuels">
        <title>Evaluation of environmental bacterial communities as a factor affecting the growth of duckweed Lemna minor.</title>
        <authorList>
            <person name="Ishizawa H."/>
            <person name="Kuroda M."/>
            <person name="Morikawa M."/>
            <person name="Ike M."/>
        </authorList>
    </citation>
    <scope>NUCLEOTIDE SEQUENCE [LARGE SCALE GENOMIC DNA]</scope>
    <source>
        <strain evidence="2">H3</strain>
    </source>
</reference>
<reference evidence="1 2" key="2">
    <citation type="journal article" date="2017" name="Genome Announc.">
        <title>Draft genome sequence of Aquitalea magnusonii strain H3, a plant growth-promoting bacterium of duckweed Lemna minor.</title>
        <authorList>
            <person name="Ishizawa H."/>
            <person name="Kuroda M."/>
            <person name="Ike M."/>
        </authorList>
    </citation>
    <scope>NUCLEOTIDE SEQUENCE [LARGE SCALE GENOMIC DNA]</scope>
    <source>
        <strain evidence="1 2">H3</strain>
    </source>
</reference>
<keyword evidence="2" id="KW-1185">Reference proteome</keyword>
<dbReference type="KEGG" id="amah:DLM_2948"/>
<dbReference type="EMBL" id="AP018823">
    <property type="protein sequence ID" value="BBF86549.1"/>
    <property type="molecule type" value="Genomic_DNA"/>
</dbReference>
<evidence type="ECO:0000313" key="1">
    <source>
        <dbReference type="EMBL" id="BBF86549.1"/>
    </source>
</evidence>
<protein>
    <submittedName>
        <fullName evidence="1">Uncharacterized protein</fullName>
    </submittedName>
</protein>
<accession>A0A3G9GIP0</accession>
<dbReference type="AlphaFoldDB" id="A0A3G9GIP0"/>
<evidence type="ECO:0000313" key="2">
    <source>
        <dbReference type="Proteomes" id="UP000198290"/>
    </source>
</evidence>